<dbReference type="AlphaFoldDB" id="A0AAV7QXY0"/>
<dbReference type="PANTHER" id="PTHR36130:SF1">
    <property type="entry name" value="RIKEN CDNA 4933430I17 GENE"/>
    <property type="match status" value="1"/>
</dbReference>
<evidence type="ECO:0000313" key="2">
    <source>
        <dbReference type="Proteomes" id="UP001066276"/>
    </source>
</evidence>
<feature type="non-terminal residue" evidence="1">
    <location>
        <position position="1"/>
    </location>
</feature>
<gene>
    <name evidence="1" type="ORF">NDU88_011653</name>
</gene>
<name>A0AAV7QXY0_PLEWA</name>
<dbReference type="PANTHER" id="PTHR36130">
    <property type="entry name" value="RIKEN CDNA 4933430I17 GENE"/>
    <property type="match status" value="1"/>
</dbReference>
<sequence length="56" mass="6405">QIQAMTTDSLILDETMCPMPVCQHPLCWASMRRLGRGRPRYMQRQPCSSFGSTSED</sequence>
<dbReference type="EMBL" id="JANPWB010000010">
    <property type="protein sequence ID" value="KAJ1145364.1"/>
    <property type="molecule type" value="Genomic_DNA"/>
</dbReference>
<comment type="caution">
    <text evidence="1">The sequence shown here is derived from an EMBL/GenBank/DDBJ whole genome shotgun (WGS) entry which is preliminary data.</text>
</comment>
<proteinExistence type="predicted"/>
<feature type="non-terminal residue" evidence="1">
    <location>
        <position position="56"/>
    </location>
</feature>
<dbReference type="Proteomes" id="UP001066276">
    <property type="component" value="Chromosome 6"/>
</dbReference>
<evidence type="ECO:0000313" key="1">
    <source>
        <dbReference type="EMBL" id="KAJ1145364.1"/>
    </source>
</evidence>
<organism evidence="1 2">
    <name type="scientific">Pleurodeles waltl</name>
    <name type="common">Iberian ribbed newt</name>
    <dbReference type="NCBI Taxonomy" id="8319"/>
    <lineage>
        <taxon>Eukaryota</taxon>
        <taxon>Metazoa</taxon>
        <taxon>Chordata</taxon>
        <taxon>Craniata</taxon>
        <taxon>Vertebrata</taxon>
        <taxon>Euteleostomi</taxon>
        <taxon>Amphibia</taxon>
        <taxon>Batrachia</taxon>
        <taxon>Caudata</taxon>
        <taxon>Salamandroidea</taxon>
        <taxon>Salamandridae</taxon>
        <taxon>Pleurodelinae</taxon>
        <taxon>Pleurodeles</taxon>
    </lineage>
</organism>
<accession>A0AAV7QXY0</accession>
<protein>
    <submittedName>
        <fullName evidence="1">Uncharacterized protein</fullName>
    </submittedName>
</protein>
<dbReference type="Pfam" id="PF15504">
    <property type="entry name" value="DUF4647"/>
    <property type="match status" value="1"/>
</dbReference>
<keyword evidence="2" id="KW-1185">Reference proteome</keyword>
<reference evidence="1" key="1">
    <citation type="journal article" date="2022" name="bioRxiv">
        <title>Sequencing and chromosome-scale assembly of the giantPleurodeles waltlgenome.</title>
        <authorList>
            <person name="Brown T."/>
            <person name="Elewa A."/>
            <person name="Iarovenko S."/>
            <person name="Subramanian E."/>
            <person name="Araus A.J."/>
            <person name="Petzold A."/>
            <person name="Susuki M."/>
            <person name="Suzuki K.-i.T."/>
            <person name="Hayashi T."/>
            <person name="Toyoda A."/>
            <person name="Oliveira C."/>
            <person name="Osipova E."/>
            <person name="Leigh N.D."/>
            <person name="Simon A."/>
            <person name="Yun M.H."/>
        </authorList>
    </citation>
    <scope>NUCLEOTIDE SEQUENCE</scope>
    <source>
        <strain evidence="1">20211129_DDA</strain>
        <tissue evidence="1">Liver</tissue>
    </source>
</reference>
<dbReference type="InterPro" id="IPR029134">
    <property type="entry name" value="DUF4647"/>
</dbReference>